<comment type="similarity">
    <text evidence="2">Belongs to the fimbrial protein family.</text>
</comment>
<evidence type="ECO:0000256" key="3">
    <source>
        <dbReference type="ARBA" id="ARBA00022729"/>
    </source>
</evidence>
<gene>
    <name evidence="8" type="ORF">NCTC12126_01251</name>
</gene>
<dbReference type="Pfam" id="PF00419">
    <property type="entry name" value="Fimbrial"/>
    <property type="match status" value="1"/>
</dbReference>
<proteinExistence type="inferred from homology"/>
<reference evidence="8 9" key="1">
    <citation type="submission" date="2019-03" db="EMBL/GenBank/DDBJ databases">
        <authorList>
            <consortium name="Pathogen Informatics"/>
        </authorList>
    </citation>
    <scope>NUCLEOTIDE SEQUENCE [LARGE SCALE GENOMIC DNA]</scope>
    <source>
        <strain evidence="8 9">NCTC12126</strain>
    </source>
</reference>
<dbReference type="RefSeq" id="WP_141113761.1">
    <property type="nucleotide sequence ID" value="NZ_JBBBWV010000006.1"/>
</dbReference>
<evidence type="ECO:0000256" key="4">
    <source>
        <dbReference type="ARBA" id="ARBA00023263"/>
    </source>
</evidence>
<feature type="signal peptide" evidence="6">
    <location>
        <begin position="1"/>
        <end position="19"/>
    </location>
</feature>
<comment type="subcellular location">
    <subcellularLocation>
        <location evidence="1">Fimbrium</location>
    </subcellularLocation>
</comment>
<name>A0A484WUV1_9ENTR</name>
<evidence type="ECO:0000259" key="7">
    <source>
        <dbReference type="Pfam" id="PF00419"/>
    </source>
</evidence>
<dbReference type="SUPFAM" id="SSF49401">
    <property type="entry name" value="Bacterial adhesins"/>
    <property type="match status" value="1"/>
</dbReference>
<dbReference type="InterPro" id="IPR000259">
    <property type="entry name" value="Adhesion_dom_fimbrial"/>
</dbReference>
<organism evidence="8 9">
    <name type="scientific">Enterobacter cancerogenus</name>
    <dbReference type="NCBI Taxonomy" id="69218"/>
    <lineage>
        <taxon>Bacteria</taxon>
        <taxon>Pseudomonadati</taxon>
        <taxon>Pseudomonadota</taxon>
        <taxon>Gammaproteobacteria</taxon>
        <taxon>Enterobacterales</taxon>
        <taxon>Enterobacteriaceae</taxon>
        <taxon>Enterobacter</taxon>
        <taxon>Enterobacter cloacae complex</taxon>
    </lineage>
</organism>
<protein>
    <submittedName>
        <fullName evidence="8">P pilus assembly protein, pilin FimA</fullName>
    </submittedName>
</protein>
<dbReference type="Gene3D" id="2.60.40.1090">
    <property type="entry name" value="Fimbrial-type adhesion domain"/>
    <property type="match status" value="1"/>
</dbReference>
<evidence type="ECO:0000256" key="2">
    <source>
        <dbReference type="ARBA" id="ARBA00006671"/>
    </source>
</evidence>
<evidence type="ECO:0000256" key="5">
    <source>
        <dbReference type="SAM" id="MobiDB-lite"/>
    </source>
</evidence>
<feature type="domain" description="Fimbrial-type adhesion" evidence="7">
    <location>
        <begin position="199"/>
        <end position="347"/>
    </location>
</feature>
<dbReference type="EMBL" id="CAADIW010000006">
    <property type="protein sequence ID" value="VFS15341.1"/>
    <property type="molecule type" value="Genomic_DNA"/>
</dbReference>
<keyword evidence="3 6" id="KW-0732">Signal</keyword>
<dbReference type="PANTHER" id="PTHR33420:SF31">
    <property type="entry name" value="TYPE 1 FIMBRIN D-MANNOSE SPECIFIC ADHESIN"/>
    <property type="match status" value="1"/>
</dbReference>
<dbReference type="InterPro" id="IPR036937">
    <property type="entry name" value="Adhesion_dom_fimbrial_sf"/>
</dbReference>
<sequence>MKSRFWLLALFFAAFFARSAPTGYCVPDNGVYHNNFQFNKQLSWTSSSVGMIEDIMIDNGTLSFKGTCYCLTGKDETYKYAYITSIVNPSLKPTAVRRNVHFYDLNAQLDIGLIVYVLGKGYVSVPFDHMPNDTGGHYGCHDGISSATTFYSGGSGVIYLYVKRHFTGVVNIPRTVMANIYATIDPVTVSHEVISDVIVEGSLTVPQTCEIDEGQTIMFDFKKILASEFPSVKGEALKRHKITRKVNIKCSNMFTLDLLGATIQASGSSPDGTMVATNNPDVGIKIYDKRDKEVNVNGGELAAETTQSPETLGDMQGTLTFSGAPASATGAKPQPGPFSATATLTIEIIN</sequence>
<evidence type="ECO:0000313" key="9">
    <source>
        <dbReference type="Proteomes" id="UP000351155"/>
    </source>
</evidence>
<dbReference type="InterPro" id="IPR050263">
    <property type="entry name" value="Bact_Fimbrial_Adh_Pro"/>
</dbReference>
<evidence type="ECO:0000256" key="1">
    <source>
        <dbReference type="ARBA" id="ARBA00004561"/>
    </source>
</evidence>
<dbReference type="Proteomes" id="UP000351155">
    <property type="component" value="Unassembled WGS sequence"/>
</dbReference>
<evidence type="ECO:0000256" key="6">
    <source>
        <dbReference type="SAM" id="SignalP"/>
    </source>
</evidence>
<keyword evidence="4" id="KW-0281">Fimbrium</keyword>
<dbReference type="PANTHER" id="PTHR33420">
    <property type="entry name" value="FIMBRIAL SUBUNIT ELFA-RELATED"/>
    <property type="match status" value="1"/>
</dbReference>
<feature type="region of interest" description="Disordered" evidence="5">
    <location>
        <begin position="301"/>
        <end position="337"/>
    </location>
</feature>
<dbReference type="GO" id="GO:0043709">
    <property type="term" value="P:cell adhesion involved in single-species biofilm formation"/>
    <property type="evidence" value="ECO:0007669"/>
    <property type="project" value="TreeGrafter"/>
</dbReference>
<accession>A0A484WUV1</accession>
<dbReference type="InterPro" id="IPR008966">
    <property type="entry name" value="Adhesion_dom_sf"/>
</dbReference>
<dbReference type="GO" id="GO:0009289">
    <property type="term" value="C:pilus"/>
    <property type="evidence" value="ECO:0007669"/>
    <property type="project" value="UniProtKB-SubCell"/>
</dbReference>
<evidence type="ECO:0000313" key="8">
    <source>
        <dbReference type="EMBL" id="VFS15341.1"/>
    </source>
</evidence>
<feature type="chain" id="PRO_5019841433" evidence="6">
    <location>
        <begin position="20"/>
        <end position="350"/>
    </location>
</feature>
<dbReference type="AlphaFoldDB" id="A0A484WUV1"/>